<gene>
    <name evidence="1" type="ORF">HMPREF3206_01657</name>
</gene>
<dbReference type="STRING" id="134605.HMPREF3206_01657"/>
<dbReference type="EMBL" id="LRPX01000086">
    <property type="protein sequence ID" value="KXA12980.1"/>
    <property type="molecule type" value="Genomic_DNA"/>
</dbReference>
<reference evidence="2" key="1">
    <citation type="submission" date="2016-01" db="EMBL/GenBank/DDBJ databases">
        <authorList>
            <person name="Mitreva M."/>
            <person name="Pepin K.H."/>
            <person name="Mihindukulasuriya K.A."/>
            <person name="Fulton R."/>
            <person name="Fronick C."/>
            <person name="O'Laughlin M."/>
            <person name="Miner T."/>
            <person name="Herter B."/>
            <person name="Rosa B.A."/>
            <person name="Cordes M."/>
            <person name="Tomlinson C."/>
            <person name="Wollam A."/>
            <person name="Palsikar V.B."/>
            <person name="Mardis E.R."/>
            <person name="Wilson R.K."/>
        </authorList>
    </citation>
    <scope>NUCLEOTIDE SEQUENCE [LARGE SCALE GENOMIC DNA]</scope>
    <source>
        <strain evidence="2">CMW8396</strain>
    </source>
</reference>
<name>A0A133N9N7_9FUSO</name>
<accession>A0A133N9N7</accession>
<dbReference type="AlphaFoldDB" id="A0A133N9N7"/>
<dbReference type="PATRIC" id="fig|134605.3.peg.1636"/>
<sequence length="80" mass="9253">GEHMTKLESTKEAICGQLGIKNREMVEEKLNSLAIDMLKRKNFLKKMNMPGKKNIEEFSEKYTEITGRIIQKIKEINGIL</sequence>
<dbReference type="Proteomes" id="UP000070617">
    <property type="component" value="Unassembled WGS sequence"/>
</dbReference>
<keyword evidence="2" id="KW-1185">Reference proteome</keyword>
<organism evidence="1 2">
    <name type="scientific">Fusobacterium equinum</name>
    <dbReference type="NCBI Taxonomy" id="134605"/>
    <lineage>
        <taxon>Bacteria</taxon>
        <taxon>Fusobacteriati</taxon>
        <taxon>Fusobacteriota</taxon>
        <taxon>Fusobacteriia</taxon>
        <taxon>Fusobacteriales</taxon>
        <taxon>Fusobacteriaceae</taxon>
        <taxon>Fusobacterium</taxon>
    </lineage>
</organism>
<protein>
    <submittedName>
        <fullName evidence="1">Uncharacterized protein</fullName>
    </submittedName>
</protein>
<comment type="caution">
    <text evidence="1">The sequence shown here is derived from an EMBL/GenBank/DDBJ whole genome shotgun (WGS) entry which is preliminary data.</text>
</comment>
<dbReference type="RefSeq" id="WP_261787186.1">
    <property type="nucleotide sequence ID" value="NZ_KQ956571.1"/>
</dbReference>
<evidence type="ECO:0000313" key="2">
    <source>
        <dbReference type="Proteomes" id="UP000070617"/>
    </source>
</evidence>
<feature type="non-terminal residue" evidence="1">
    <location>
        <position position="1"/>
    </location>
</feature>
<proteinExistence type="predicted"/>
<evidence type="ECO:0000313" key="1">
    <source>
        <dbReference type="EMBL" id="KXA12980.1"/>
    </source>
</evidence>